<evidence type="ECO:0000256" key="1">
    <source>
        <dbReference type="SAM" id="Phobius"/>
    </source>
</evidence>
<dbReference type="Pfam" id="PF13374">
    <property type="entry name" value="TPR_10"/>
    <property type="match status" value="8"/>
</dbReference>
<keyword evidence="1" id="KW-1133">Transmembrane helix</keyword>
<dbReference type="SUPFAM" id="SSF52540">
    <property type="entry name" value="P-loop containing nucleoside triphosphate hydrolases"/>
    <property type="match status" value="1"/>
</dbReference>
<keyword evidence="1" id="KW-0472">Membrane</keyword>
<dbReference type="InterPro" id="IPR027417">
    <property type="entry name" value="P-loop_NTPase"/>
</dbReference>
<evidence type="ECO:0000313" key="3">
    <source>
        <dbReference type="Proteomes" id="UP001596004"/>
    </source>
</evidence>
<dbReference type="RefSeq" id="WP_380837899.1">
    <property type="nucleotide sequence ID" value="NZ_JBHSFP010000002.1"/>
</dbReference>
<dbReference type="Gene3D" id="1.25.40.10">
    <property type="entry name" value="Tetratricopeptide repeat domain"/>
    <property type="match status" value="5"/>
</dbReference>
<gene>
    <name evidence="2" type="ORF">ACFO60_05805</name>
</gene>
<name>A0ABV9CAY6_9ACTN</name>
<dbReference type="Proteomes" id="UP001596004">
    <property type="component" value="Unassembled WGS sequence"/>
</dbReference>
<keyword evidence="3" id="KW-1185">Reference proteome</keyword>
<dbReference type="Pfam" id="PF13424">
    <property type="entry name" value="TPR_12"/>
    <property type="match status" value="2"/>
</dbReference>
<proteinExistence type="predicted"/>
<dbReference type="EMBL" id="JBHSFP010000002">
    <property type="protein sequence ID" value="MFC4530268.1"/>
    <property type="molecule type" value="Genomic_DNA"/>
</dbReference>
<protein>
    <submittedName>
        <fullName evidence="2">Tetratricopeptide repeat protein</fullName>
    </submittedName>
</protein>
<keyword evidence="1" id="KW-0812">Transmembrane</keyword>
<sequence>MAMWWRVSLVVAVAGVVGLVAALVDGKPVSVAVWAAVAAVVGGFAPSVVELVATRRKGRELARSVPELRPGTWGPASVLTAERAVVDFVGRTKELDGLLDWCSDAGACPLRVITGGGGVGKTRLLVELERRLYERRWGVLWVREGQEATAVENYRQEPRGKGWVLLVVDYAETRTGLRELVRATVADEQVRVVLAGRSAGEWWRRLEGDERVVRELFIQADAERMELTARVSERASNAQVVAEAAKAFAYLFKLDQTPKVEVAGMTEDEPVPILDLHAAALVGVLRSAEQSSATVRVELTDVLVDLLSHEVRYWQGSADAAGLREGPAGLPLEVLRQIVAAGALLGSASQEQAVALAERVPGVVGSRKLAEWLRGLYPPDAGGSAWLGSLRPDRLAELHVTRELAASPELAQRCLSDLDLAQSHQALIVLGRASVDYEPAQELLQQILPLVAQVAADLEAPRETLAAISGAIPYPSLSLAEADAILARKVLDSFPARERSNERAYWLSKVGRSTAQLGRPADALAAAEEAVTIYRELAEHHPDRYRSDLADSLTALGIWLSELGRSREALSPAEEAVTIRRALAEHHPDRYLPDLAASLINLGIWLSELGRQAEALPLAEEAVTIYRGLAEHHPDRYRPNLAASLTNLNVIHSALNRPAEAFHFAEEAVTIYRELAEHHPDRYLPGLAASLANLSDRYPKLGRLAEALPLAEEAVTIYRELTEHHPDRYRPGLAASLAKLSTRYSELDRLAETLSPAEEAVTIRRELAEHHPDRYLPDLAASLTNLGTRYSELDHLAEALPPAEEAVTIYRELAEHHPDRYLPDLAASLTNLGAHYLQLDRPAEAFHFAEEAVTIYRELTEHHPDRYLSGLPSVLTNLSAIYSVLDRLAEALPLAEEAVTIRRELAEHHPDRYLPDLAASLTNLGTRYSELDHLAEALPPAEEAVTIYRELTEHHPDRYRPDLASSLTNLGTYYLQLDRPAEAFHFAEEAVTIYRELTEHHPDRYLPGLASVLTKLSAIYSVLDRLAEALPLAEEAVTIRRELAEHHPHRYLPDLAASLTVLGVTVALLERSDEGLSLVRESVDLWRSLADLDAQRFGPEHEESIDLLRMLTEEKAGGS</sequence>
<reference evidence="3" key="1">
    <citation type="journal article" date="2019" name="Int. J. Syst. Evol. Microbiol.">
        <title>The Global Catalogue of Microorganisms (GCM) 10K type strain sequencing project: providing services to taxonomists for standard genome sequencing and annotation.</title>
        <authorList>
            <consortium name="The Broad Institute Genomics Platform"/>
            <consortium name="The Broad Institute Genome Sequencing Center for Infectious Disease"/>
            <person name="Wu L."/>
            <person name="Ma J."/>
        </authorList>
    </citation>
    <scope>NUCLEOTIDE SEQUENCE [LARGE SCALE GENOMIC DNA]</scope>
    <source>
        <strain evidence="3">CGMCC 4.7132</strain>
    </source>
</reference>
<dbReference type="SMART" id="SM00028">
    <property type="entry name" value="TPR"/>
    <property type="match status" value="11"/>
</dbReference>
<comment type="caution">
    <text evidence="2">The sequence shown here is derived from an EMBL/GenBank/DDBJ whole genome shotgun (WGS) entry which is preliminary data.</text>
</comment>
<dbReference type="SUPFAM" id="SSF48452">
    <property type="entry name" value="TPR-like"/>
    <property type="match status" value="3"/>
</dbReference>
<dbReference type="PANTHER" id="PTHR19959">
    <property type="entry name" value="KINESIN LIGHT CHAIN"/>
    <property type="match status" value="1"/>
</dbReference>
<evidence type="ECO:0000313" key="2">
    <source>
        <dbReference type="EMBL" id="MFC4530268.1"/>
    </source>
</evidence>
<dbReference type="InterPro" id="IPR019734">
    <property type="entry name" value="TPR_rpt"/>
</dbReference>
<dbReference type="PANTHER" id="PTHR19959:SF119">
    <property type="entry name" value="FUNGAL LIPASE-LIKE DOMAIN-CONTAINING PROTEIN"/>
    <property type="match status" value="1"/>
</dbReference>
<accession>A0ABV9CAY6</accession>
<organism evidence="2 3">
    <name type="scientific">Sphaerisporangium dianthi</name>
    <dbReference type="NCBI Taxonomy" id="1436120"/>
    <lineage>
        <taxon>Bacteria</taxon>
        <taxon>Bacillati</taxon>
        <taxon>Actinomycetota</taxon>
        <taxon>Actinomycetes</taxon>
        <taxon>Streptosporangiales</taxon>
        <taxon>Streptosporangiaceae</taxon>
        <taxon>Sphaerisporangium</taxon>
    </lineage>
</organism>
<feature type="transmembrane region" description="Helical" evidence="1">
    <location>
        <begin position="32"/>
        <end position="53"/>
    </location>
</feature>
<dbReference type="InterPro" id="IPR011990">
    <property type="entry name" value="TPR-like_helical_dom_sf"/>
</dbReference>
<dbReference type="Gene3D" id="3.40.50.300">
    <property type="entry name" value="P-loop containing nucleotide triphosphate hydrolases"/>
    <property type="match status" value="1"/>
</dbReference>